<dbReference type="Proteomes" id="UP000054359">
    <property type="component" value="Unassembled WGS sequence"/>
</dbReference>
<sequence>MLSCRNCLQFFGVKRILNGIQTNFRKNGYIRISRRKYSGPVFQSYMYNDLFLCRSIHITKHCFSYTNRVFMPAEEFLQANKDAKSKQRNNISLSES</sequence>
<evidence type="ECO:0000313" key="2">
    <source>
        <dbReference type="Proteomes" id="UP000054359"/>
    </source>
</evidence>
<dbReference type="EMBL" id="KK115838">
    <property type="protein sequence ID" value="KFM66152.1"/>
    <property type="molecule type" value="Genomic_DNA"/>
</dbReference>
<organism evidence="1 2">
    <name type="scientific">Stegodyphus mimosarum</name>
    <name type="common">African social velvet spider</name>
    <dbReference type="NCBI Taxonomy" id="407821"/>
    <lineage>
        <taxon>Eukaryota</taxon>
        <taxon>Metazoa</taxon>
        <taxon>Ecdysozoa</taxon>
        <taxon>Arthropoda</taxon>
        <taxon>Chelicerata</taxon>
        <taxon>Arachnida</taxon>
        <taxon>Araneae</taxon>
        <taxon>Araneomorphae</taxon>
        <taxon>Entelegynae</taxon>
        <taxon>Eresoidea</taxon>
        <taxon>Eresidae</taxon>
        <taxon>Stegodyphus</taxon>
    </lineage>
</organism>
<keyword evidence="2" id="KW-1185">Reference proteome</keyword>
<evidence type="ECO:0000313" key="1">
    <source>
        <dbReference type="EMBL" id="KFM66152.1"/>
    </source>
</evidence>
<gene>
    <name evidence="1" type="ORF">X975_18910</name>
</gene>
<proteinExistence type="predicted"/>
<accession>A0A087TM13</accession>
<reference evidence="1 2" key="1">
    <citation type="submission" date="2013-11" db="EMBL/GenBank/DDBJ databases">
        <title>Genome sequencing of Stegodyphus mimosarum.</title>
        <authorList>
            <person name="Bechsgaard J."/>
        </authorList>
    </citation>
    <scope>NUCLEOTIDE SEQUENCE [LARGE SCALE GENOMIC DNA]</scope>
</reference>
<name>A0A087TM13_STEMI</name>
<dbReference type="AlphaFoldDB" id="A0A087TM13"/>
<protein>
    <submittedName>
        <fullName evidence="1">Uncharacterized protein</fullName>
    </submittedName>
</protein>
<feature type="non-terminal residue" evidence="1">
    <location>
        <position position="96"/>
    </location>
</feature>